<dbReference type="PANTHER" id="PTHR43690">
    <property type="entry name" value="NARDILYSIN"/>
    <property type="match status" value="1"/>
</dbReference>
<evidence type="ECO:0000256" key="1">
    <source>
        <dbReference type="ARBA" id="ARBA00022723"/>
    </source>
</evidence>
<reference evidence="6" key="1">
    <citation type="submission" date="2022-11" db="UniProtKB">
        <authorList>
            <consortium name="WormBaseParasite"/>
        </authorList>
    </citation>
    <scope>IDENTIFICATION</scope>
</reference>
<feature type="domain" description="Coenzyme PQQ synthesis protein F-like C-terminal lobe" evidence="4">
    <location>
        <begin position="734"/>
        <end position="833"/>
    </location>
</feature>
<dbReference type="Pfam" id="PF22456">
    <property type="entry name" value="PqqF-like_C_4"/>
    <property type="match status" value="1"/>
</dbReference>
<feature type="domain" description="Peptidase M16 C-terminal" evidence="2">
    <location>
        <begin position="226"/>
        <end position="400"/>
    </location>
</feature>
<organism evidence="5 6">
    <name type="scientific">Romanomermis culicivorax</name>
    <name type="common">Nematode worm</name>
    <dbReference type="NCBI Taxonomy" id="13658"/>
    <lineage>
        <taxon>Eukaryota</taxon>
        <taxon>Metazoa</taxon>
        <taxon>Ecdysozoa</taxon>
        <taxon>Nematoda</taxon>
        <taxon>Enoplea</taxon>
        <taxon>Dorylaimia</taxon>
        <taxon>Mermithida</taxon>
        <taxon>Mermithoidea</taxon>
        <taxon>Mermithidae</taxon>
        <taxon>Romanomermis</taxon>
    </lineage>
</organism>
<dbReference type="InterPro" id="IPR032632">
    <property type="entry name" value="Peptidase_M16_M"/>
</dbReference>
<dbReference type="WBParaSite" id="nRc.2.0.1.t09654-RA">
    <property type="protein sequence ID" value="nRc.2.0.1.t09654-RA"/>
    <property type="gene ID" value="nRc.2.0.1.g09654"/>
</dbReference>
<keyword evidence="1" id="KW-0479">Metal-binding</keyword>
<dbReference type="InterPro" id="IPR007863">
    <property type="entry name" value="Peptidase_M16_C"/>
</dbReference>
<dbReference type="InterPro" id="IPR054734">
    <property type="entry name" value="PqqF-like_C_4"/>
</dbReference>
<evidence type="ECO:0000259" key="2">
    <source>
        <dbReference type="Pfam" id="PF05193"/>
    </source>
</evidence>
<dbReference type="Gene3D" id="3.30.830.10">
    <property type="entry name" value="Metalloenzyme, LuxS/M16 peptidase-like"/>
    <property type="match status" value="5"/>
</dbReference>
<evidence type="ECO:0000259" key="3">
    <source>
        <dbReference type="Pfam" id="PF16187"/>
    </source>
</evidence>
<evidence type="ECO:0000313" key="5">
    <source>
        <dbReference type="Proteomes" id="UP000887565"/>
    </source>
</evidence>
<keyword evidence="5" id="KW-1185">Reference proteome</keyword>
<dbReference type="AlphaFoldDB" id="A0A915I690"/>
<feature type="domain" description="Peptidase M16 middle/third" evidence="3">
    <location>
        <begin position="412"/>
        <end position="652"/>
    </location>
</feature>
<evidence type="ECO:0000259" key="4">
    <source>
        <dbReference type="Pfam" id="PF22456"/>
    </source>
</evidence>
<dbReference type="PANTHER" id="PTHR43690:SF18">
    <property type="entry name" value="INSULIN-DEGRADING ENZYME-RELATED"/>
    <property type="match status" value="1"/>
</dbReference>
<dbReference type="Pfam" id="PF16187">
    <property type="entry name" value="Peptidase_M16_M"/>
    <property type="match status" value="1"/>
</dbReference>
<dbReference type="GO" id="GO:0046872">
    <property type="term" value="F:metal ion binding"/>
    <property type="evidence" value="ECO:0007669"/>
    <property type="project" value="UniProtKB-KW"/>
</dbReference>
<name>A0A915I690_ROMCU</name>
<dbReference type="InterPro" id="IPR011249">
    <property type="entry name" value="Metalloenz_LuxS/M16"/>
</dbReference>
<sequence length="932" mass="107136">MSTTSVEFEDYMSLISLTHATGDKRQPMGDGLQAMNNNVDIESQIVRKIDQILKTPAEKDRQFRGLILKNGMKIVLVSDPTSNHSLAHLVVEGVELRGRFKEPYTVNICIDDLQHFLVYAFHEDFHTHDHEITQAFQIVQELYRRLQWAQFFIEPSFDETNIEREVHAVQSEYAATLNSYNRRLSSVLKSLCEDPEHPYCNFVVGNIETLWESCRRRNTSLASLARKFFLENYSANLMHLVVFSSKSLNETTKLIAPLFSKVQNKNLGRKVYSLPYGRKFIGKQIQIVPISNNTKKLILTFQSPDFSNIVTKRIFNFVHHFFNHEGRGGLKDTLSRNGLVKAFDTGIEQCTSDFCISTFDFDLTNKGLANVPQIIKRLFSFLAVIKKKHQYETWVYEEIKQSFKHSYENDPKSSEYSLSASILTSLKYGVPIEEVLTFPYTMEPELDQKSVDYVLSYFTPDNFNMAIMSQNFSGRTDRFNNYMKVNYNVIDIPAELLNELRALDGEDDQTEIPKPSRFLLSGKADKDRNLVTNGEDSPSIPRIILEDDLQRLWYARNNLNDESKISFNMIVRLPTMPNSPLERSTRILLADMLNDLIVKEIPDAINAGYSAAVNLHDSGFTIKLFGEEEKMQLFLEHVFLILLTGKFEISVFEEKLALEGALVHYNRTLEIIKSIHEIQPLYPTEIVYNRPVLLPDDSNYLFERIAIEKHNQTGTVVGYQIETPTSRDVALLNLLGQALSGPTFTKLRSDEQLGYHTSRHIFGSKNVMFLAFSVNGPYKPAFVESRIESFVDFAINKMIPNMTLIEFENLKASKIQNYLKKETNMINKAGKLWYSIISEEYFFNKNLVLAAETEKLKHEELLHFAKNRIGHDAQGRRKLSVHIKLKDDSKMKNSSRAIIKDHNCFKRSMKLSGIPEPQLKLKPLGKKTSNVQ</sequence>
<proteinExistence type="predicted"/>
<evidence type="ECO:0000313" key="6">
    <source>
        <dbReference type="WBParaSite" id="nRc.2.0.1.t09654-RA"/>
    </source>
</evidence>
<dbReference type="Proteomes" id="UP000887565">
    <property type="component" value="Unplaced"/>
</dbReference>
<dbReference type="Pfam" id="PF05193">
    <property type="entry name" value="Peptidase_M16_C"/>
    <property type="match status" value="1"/>
</dbReference>
<protein>
    <submittedName>
        <fullName evidence="6">Uncharacterized protein</fullName>
    </submittedName>
</protein>
<dbReference type="SUPFAM" id="SSF63411">
    <property type="entry name" value="LuxS/MPP-like metallohydrolase"/>
    <property type="match status" value="4"/>
</dbReference>
<dbReference type="InterPro" id="IPR050626">
    <property type="entry name" value="Peptidase_M16"/>
</dbReference>
<accession>A0A915I690</accession>